<evidence type="ECO:0000259" key="7">
    <source>
        <dbReference type="Pfam" id="PF08281"/>
    </source>
</evidence>
<dbReference type="PANTHER" id="PTHR43133">
    <property type="entry name" value="RNA POLYMERASE ECF-TYPE SIGMA FACTO"/>
    <property type="match status" value="1"/>
</dbReference>
<dbReference type="InterPro" id="IPR013249">
    <property type="entry name" value="RNA_pol_sigma70_r4_t2"/>
</dbReference>
<evidence type="ECO:0000256" key="5">
    <source>
        <dbReference type="ARBA" id="ARBA00023163"/>
    </source>
</evidence>
<feature type="domain" description="RNA polymerase sigma factor 70 region 4 type 2" evidence="7">
    <location>
        <begin position="138"/>
        <end position="189"/>
    </location>
</feature>
<dbReference type="Gene3D" id="1.10.10.10">
    <property type="entry name" value="Winged helix-like DNA-binding domain superfamily/Winged helix DNA-binding domain"/>
    <property type="match status" value="1"/>
</dbReference>
<protein>
    <submittedName>
        <fullName evidence="8">Sigma-70 family RNA polymerase sigma factor</fullName>
    </submittedName>
</protein>
<keyword evidence="3" id="KW-0731">Sigma factor</keyword>
<comment type="similarity">
    <text evidence="1">Belongs to the sigma-70 factor family. ECF subfamily.</text>
</comment>
<sequence length="197" mass="22351">MVAAPQELGATHDVLARATDKQLVRAYNAGSSRAFDEIVERHRLRLTYVARRYADNEHDAQDILQDALFKASRNLHGFRNEASLSTWLHRLVMNSGHDYIKHKRRMSYLSLDDADKVNPDSNPLLAHDPTASVERQIMLRQVLGRLPETQRRAILLLDVAGLTVEKAAQEMGVRPGTVKSRRNRARTALKGHIRDTE</sequence>
<proteinExistence type="inferred from homology"/>
<dbReference type="CDD" id="cd06171">
    <property type="entry name" value="Sigma70_r4"/>
    <property type="match status" value="1"/>
</dbReference>
<reference evidence="8 9" key="1">
    <citation type="submission" date="2023-05" db="EMBL/GenBank/DDBJ databases">
        <title>Corynebacterium suedekumii sp. nov. and Corynebacterium breve sp. nov. isolated from raw cow's milk.</title>
        <authorList>
            <person name="Baer M.K."/>
            <person name="Mehl L."/>
            <person name="Hellmuth R."/>
            <person name="Marke G."/>
            <person name="Lipski A."/>
        </authorList>
    </citation>
    <scope>NUCLEOTIDE SEQUENCE [LARGE SCALE GENOMIC DNA]</scope>
    <source>
        <strain evidence="8 9">R4</strain>
    </source>
</reference>
<keyword evidence="2" id="KW-0805">Transcription regulation</keyword>
<dbReference type="InterPro" id="IPR013325">
    <property type="entry name" value="RNA_pol_sigma_r2"/>
</dbReference>
<evidence type="ECO:0000313" key="8">
    <source>
        <dbReference type="EMBL" id="WIM69085.1"/>
    </source>
</evidence>
<dbReference type="Pfam" id="PF04542">
    <property type="entry name" value="Sigma70_r2"/>
    <property type="match status" value="1"/>
</dbReference>
<dbReference type="SUPFAM" id="SSF88946">
    <property type="entry name" value="Sigma2 domain of RNA polymerase sigma factors"/>
    <property type="match status" value="1"/>
</dbReference>
<keyword evidence="4" id="KW-0238">DNA-binding</keyword>
<evidence type="ECO:0000313" key="9">
    <source>
        <dbReference type="Proteomes" id="UP001225598"/>
    </source>
</evidence>
<dbReference type="InterPro" id="IPR039425">
    <property type="entry name" value="RNA_pol_sigma-70-like"/>
</dbReference>
<accession>A0ABY8VJX2</accession>
<dbReference type="InterPro" id="IPR013324">
    <property type="entry name" value="RNA_pol_sigma_r3/r4-like"/>
</dbReference>
<dbReference type="InterPro" id="IPR007627">
    <property type="entry name" value="RNA_pol_sigma70_r2"/>
</dbReference>
<feature type="domain" description="RNA polymerase sigma-70 region 2" evidence="6">
    <location>
        <begin position="38"/>
        <end position="105"/>
    </location>
</feature>
<dbReference type="InterPro" id="IPR036388">
    <property type="entry name" value="WH-like_DNA-bd_sf"/>
</dbReference>
<dbReference type="NCBIfam" id="TIGR02937">
    <property type="entry name" value="sigma70-ECF"/>
    <property type="match status" value="1"/>
</dbReference>
<keyword evidence="5" id="KW-0804">Transcription</keyword>
<dbReference type="Gene3D" id="1.10.1740.10">
    <property type="match status" value="1"/>
</dbReference>
<organism evidence="8 9">
    <name type="scientific">Corynebacterium breve</name>
    <dbReference type="NCBI Taxonomy" id="3049799"/>
    <lineage>
        <taxon>Bacteria</taxon>
        <taxon>Bacillati</taxon>
        <taxon>Actinomycetota</taxon>
        <taxon>Actinomycetes</taxon>
        <taxon>Mycobacteriales</taxon>
        <taxon>Corynebacteriaceae</taxon>
        <taxon>Corynebacterium</taxon>
    </lineage>
</organism>
<dbReference type="EMBL" id="CP126969">
    <property type="protein sequence ID" value="WIM69085.1"/>
    <property type="molecule type" value="Genomic_DNA"/>
</dbReference>
<dbReference type="Pfam" id="PF08281">
    <property type="entry name" value="Sigma70_r4_2"/>
    <property type="match status" value="1"/>
</dbReference>
<evidence type="ECO:0000256" key="3">
    <source>
        <dbReference type="ARBA" id="ARBA00023082"/>
    </source>
</evidence>
<name>A0ABY8VJX2_9CORY</name>
<dbReference type="InterPro" id="IPR014284">
    <property type="entry name" value="RNA_pol_sigma-70_dom"/>
</dbReference>
<keyword evidence="9" id="KW-1185">Reference proteome</keyword>
<dbReference type="Proteomes" id="UP001225598">
    <property type="component" value="Chromosome"/>
</dbReference>
<evidence type="ECO:0000256" key="2">
    <source>
        <dbReference type="ARBA" id="ARBA00023015"/>
    </source>
</evidence>
<evidence type="ECO:0000256" key="4">
    <source>
        <dbReference type="ARBA" id="ARBA00023125"/>
    </source>
</evidence>
<evidence type="ECO:0000256" key="1">
    <source>
        <dbReference type="ARBA" id="ARBA00010641"/>
    </source>
</evidence>
<gene>
    <name evidence="8" type="ORF">QP027_11455</name>
</gene>
<evidence type="ECO:0000259" key="6">
    <source>
        <dbReference type="Pfam" id="PF04542"/>
    </source>
</evidence>
<dbReference type="SUPFAM" id="SSF88659">
    <property type="entry name" value="Sigma3 and sigma4 domains of RNA polymerase sigma factors"/>
    <property type="match status" value="1"/>
</dbReference>
<dbReference type="PANTHER" id="PTHR43133:SF8">
    <property type="entry name" value="RNA POLYMERASE SIGMA FACTOR HI_1459-RELATED"/>
    <property type="match status" value="1"/>
</dbReference>